<evidence type="ECO:0000313" key="3">
    <source>
        <dbReference type="EMBL" id="MBW7954045.1"/>
    </source>
</evidence>
<organism evidence="3 4">
    <name type="scientific">Candidatus Dojkabacteria bacterium</name>
    <dbReference type="NCBI Taxonomy" id="2099670"/>
    <lineage>
        <taxon>Bacteria</taxon>
        <taxon>Candidatus Dojkabacteria</taxon>
    </lineage>
</organism>
<evidence type="ECO:0000256" key="1">
    <source>
        <dbReference type="SAM" id="MobiDB-lite"/>
    </source>
</evidence>
<dbReference type="AlphaFoldDB" id="A0A952DW18"/>
<accession>A0A952DW18</accession>
<evidence type="ECO:0008006" key="5">
    <source>
        <dbReference type="Google" id="ProtNLM"/>
    </source>
</evidence>
<feature type="signal peptide" evidence="2">
    <location>
        <begin position="1"/>
        <end position="27"/>
    </location>
</feature>
<comment type="caution">
    <text evidence="3">The sequence shown here is derived from an EMBL/GenBank/DDBJ whole genome shotgun (WGS) entry which is preliminary data.</text>
</comment>
<feature type="chain" id="PRO_5037004795" description="DUF5666 domain-containing protein" evidence="2">
    <location>
        <begin position="28"/>
        <end position="149"/>
    </location>
</feature>
<evidence type="ECO:0000256" key="2">
    <source>
        <dbReference type="SAM" id="SignalP"/>
    </source>
</evidence>
<feature type="region of interest" description="Disordered" evidence="1">
    <location>
        <begin position="112"/>
        <end position="149"/>
    </location>
</feature>
<dbReference type="Proteomes" id="UP000781173">
    <property type="component" value="Unassembled WGS sequence"/>
</dbReference>
<evidence type="ECO:0000313" key="4">
    <source>
        <dbReference type="Proteomes" id="UP000781173"/>
    </source>
</evidence>
<dbReference type="EMBL" id="JACFOF010000014">
    <property type="protein sequence ID" value="MBW7954045.1"/>
    <property type="molecule type" value="Genomic_DNA"/>
</dbReference>
<proteinExistence type="predicted"/>
<keyword evidence="2" id="KW-0732">Signal</keyword>
<protein>
    <recommendedName>
        <fullName evidence="5">DUF5666 domain-containing protein</fullName>
    </recommendedName>
</protein>
<reference evidence="3" key="1">
    <citation type="journal article" date="2022" name="ISME J.">
        <title>A general approach to explore prokaryotic protein glycosylation reveals the unique surface layer modulation of an anammox bacterium.</title>
        <authorList>
            <person name="Pabst M."/>
            <person name="Grouzdev D.S."/>
            <person name="Lawson C.E."/>
            <person name="Kleikamp H.B.C."/>
            <person name="de Ram C."/>
            <person name="Louwen R."/>
            <person name="Lin Y.M."/>
            <person name="Lucker S."/>
            <person name="van Loosdrecht M.C.M."/>
            <person name="Laureni M."/>
        </authorList>
    </citation>
    <scope>NUCLEOTIDE SEQUENCE</scope>
    <source>
        <strain evidence="3">BROCD043</strain>
    </source>
</reference>
<gene>
    <name evidence="3" type="ORF">H3C67_04640</name>
</gene>
<sequence>MSKGKIALVSFALLTVSGLIGLSGVSAAESSGTEKLAMNAEVLSVDGTSVTIKDTQTGEIYKTSFGPVRFSREYKAGEILQVEGMSTDHENERNHNFQTIKVGELELRSEFGGRPNWARSNGDSLGKHRAGGQANFIDADGDGNCDNRN</sequence>
<name>A0A952DW18_9BACT</name>